<accession>A0AAN6Q280</accession>
<dbReference type="AlphaFoldDB" id="A0AAN6Q280"/>
<reference evidence="2" key="2">
    <citation type="submission" date="2023-05" db="EMBL/GenBank/DDBJ databases">
        <authorList>
            <consortium name="Lawrence Berkeley National Laboratory"/>
            <person name="Steindorff A."/>
            <person name="Hensen N."/>
            <person name="Bonometti L."/>
            <person name="Westerberg I."/>
            <person name="Brannstrom I.O."/>
            <person name="Guillou S."/>
            <person name="Cros-Aarteil S."/>
            <person name="Calhoun S."/>
            <person name="Haridas S."/>
            <person name="Kuo A."/>
            <person name="Mondo S."/>
            <person name="Pangilinan J."/>
            <person name="Riley R."/>
            <person name="Labutti K."/>
            <person name="Andreopoulos B."/>
            <person name="Lipzen A."/>
            <person name="Chen C."/>
            <person name="Yanf M."/>
            <person name="Daum C."/>
            <person name="Ng V."/>
            <person name="Clum A."/>
            <person name="Ohm R."/>
            <person name="Martin F."/>
            <person name="Silar P."/>
            <person name="Natvig D."/>
            <person name="Lalanne C."/>
            <person name="Gautier V."/>
            <person name="Ament-Velasquez S.L."/>
            <person name="Kruys A."/>
            <person name="Hutchinson M.I."/>
            <person name="Powell A.J."/>
            <person name="Barry K."/>
            <person name="Miller A.N."/>
            <person name="Grigoriev I.V."/>
            <person name="Debuchy R."/>
            <person name="Gladieux P."/>
            <person name="Thoren M.H."/>
            <person name="Johannesson H."/>
        </authorList>
    </citation>
    <scope>NUCLEOTIDE SEQUENCE</scope>
    <source>
        <strain evidence="2">CBS 757.83</strain>
    </source>
</reference>
<evidence type="ECO:0000313" key="3">
    <source>
        <dbReference type="Proteomes" id="UP001305647"/>
    </source>
</evidence>
<evidence type="ECO:0000313" key="2">
    <source>
        <dbReference type="EMBL" id="KAK4099616.1"/>
    </source>
</evidence>
<dbReference type="EMBL" id="MU863647">
    <property type="protein sequence ID" value="KAK4099616.1"/>
    <property type="molecule type" value="Genomic_DNA"/>
</dbReference>
<name>A0AAN6Q280_9PEZI</name>
<gene>
    <name evidence="2" type="ORF">N658DRAFT_156430</name>
</gene>
<sequence>MMCGRTEYILLISCSRIVNTCLTWCLRRSEWIHVVLSRGWLLTWGRERGNAVSGDVSRTCSSEGRRNKWPFVLPGLCHINVLPVYPRLAISLNTQLIHVSKWRLNLVLGMLSKKKHTPPPTLYTTRTLLIQPSNRKRQRLPETQKRLNAQQGTGPSDLMTLRKFKLP</sequence>
<keyword evidence="3" id="KW-1185">Reference proteome</keyword>
<proteinExistence type="predicted"/>
<reference evidence="2" key="1">
    <citation type="journal article" date="2023" name="Mol. Phylogenet. Evol.">
        <title>Genome-scale phylogeny and comparative genomics of the fungal order Sordariales.</title>
        <authorList>
            <person name="Hensen N."/>
            <person name="Bonometti L."/>
            <person name="Westerberg I."/>
            <person name="Brannstrom I.O."/>
            <person name="Guillou S."/>
            <person name="Cros-Aarteil S."/>
            <person name="Calhoun S."/>
            <person name="Haridas S."/>
            <person name="Kuo A."/>
            <person name="Mondo S."/>
            <person name="Pangilinan J."/>
            <person name="Riley R."/>
            <person name="LaButti K."/>
            <person name="Andreopoulos B."/>
            <person name="Lipzen A."/>
            <person name="Chen C."/>
            <person name="Yan M."/>
            <person name="Daum C."/>
            <person name="Ng V."/>
            <person name="Clum A."/>
            <person name="Steindorff A."/>
            <person name="Ohm R.A."/>
            <person name="Martin F."/>
            <person name="Silar P."/>
            <person name="Natvig D.O."/>
            <person name="Lalanne C."/>
            <person name="Gautier V."/>
            <person name="Ament-Velasquez S.L."/>
            <person name="Kruys A."/>
            <person name="Hutchinson M.I."/>
            <person name="Powell A.J."/>
            <person name="Barry K."/>
            <person name="Miller A.N."/>
            <person name="Grigoriev I.V."/>
            <person name="Debuchy R."/>
            <person name="Gladieux P."/>
            <person name="Hiltunen Thoren M."/>
            <person name="Johannesson H."/>
        </authorList>
    </citation>
    <scope>NUCLEOTIDE SEQUENCE</scope>
    <source>
        <strain evidence="2">CBS 757.83</strain>
    </source>
</reference>
<evidence type="ECO:0000256" key="1">
    <source>
        <dbReference type="SAM" id="MobiDB-lite"/>
    </source>
</evidence>
<comment type="caution">
    <text evidence="2">The sequence shown here is derived from an EMBL/GenBank/DDBJ whole genome shotgun (WGS) entry which is preliminary data.</text>
</comment>
<organism evidence="2 3">
    <name type="scientific">Parathielavia hyrcaniae</name>
    <dbReference type="NCBI Taxonomy" id="113614"/>
    <lineage>
        <taxon>Eukaryota</taxon>
        <taxon>Fungi</taxon>
        <taxon>Dikarya</taxon>
        <taxon>Ascomycota</taxon>
        <taxon>Pezizomycotina</taxon>
        <taxon>Sordariomycetes</taxon>
        <taxon>Sordariomycetidae</taxon>
        <taxon>Sordariales</taxon>
        <taxon>Chaetomiaceae</taxon>
        <taxon>Parathielavia</taxon>
    </lineage>
</organism>
<protein>
    <submittedName>
        <fullName evidence="2">Uncharacterized protein</fullName>
    </submittedName>
</protein>
<dbReference type="Proteomes" id="UP001305647">
    <property type="component" value="Unassembled WGS sequence"/>
</dbReference>
<feature type="region of interest" description="Disordered" evidence="1">
    <location>
        <begin position="135"/>
        <end position="159"/>
    </location>
</feature>